<dbReference type="EMBL" id="CM038913">
    <property type="protein sequence ID" value="KAH9557255.1"/>
    <property type="molecule type" value="Genomic_DNA"/>
</dbReference>
<gene>
    <name evidence="1" type="ORF">CY35_07G076100</name>
</gene>
<keyword evidence="2" id="KW-1185">Reference proteome</keyword>
<name>A0ACB8HM23_9BRYO</name>
<evidence type="ECO:0000313" key="2">
    <source>
        <dbReference type="Proteomes" id="UP000828922"/>
    </source>
</evidence>
<dbReference type="Proteomes" id="UP000828922">
    <property type="component" value="Linkage Group LG07"/>
</dbReference>
<protein>
    <submittedName>
        <fullName evidence="1">Uncharacterized protein</fullName>
    </submittedName>
</protein>
<proteinExistence type="predicted"/>
<comment type="caution">
    <text evidence="1">The sequence shown here is derived from an EMBL/GenBank/DDBJ whole genome shotgun (WGS) entry which is preliminary data.</text>
</comment>
<sequence>MSVSQKHPYHLVDPSPWPLLGSLGALANTIGGVMYMHSFVEGGTLISLSLGMILYTMFVWWRNIIRESTYEGHHTFVVQLGLRYAFFWAFFQSSLAPIVEIGVIWPPKGIDVLNPWGIPFLNTLILLSSGATVTWAHHVILNGSKMQVVYTLPRSRYLRRRTHSICPLKRELATVKHLTQSYLFKGKTKSLNQSLIFTRFQGMGYVKTPFMISDGIYGSTFLFTTGFHGFHVIISTIFLIICVIHQYLGHFIQTHHFGFEVATWYRHFVDVVWLFLFVSIYWWGGN</sequence>
<reference evidence="2" key="1">
    <citation type="journal article" date="2022" name="New Phytol.">
        <title>Phylogenomic structure and speciation in an emerging model: the Sphagnum magellanicum complex (Bryophyta).</title>
        <authorList>
            <person name="Shaw A.J."/>
            <person name="Piatkowski B."/>
            <person name="Duffy A.M."/>
            <person name="Aguero B."/>
            <person name="Imwattana K."/>
            <person name="Nieto-Lugilde M."/>
            <person name="Healey A."/>
            <person name="Weston D.J."/>
            <person name="Patel M.N."/>
            <person name="Schmutz J."/>
            <person name="Grimwood J."/>
            <person name="Yavitt J.B."/>
            <person name="Hassel K."/>
            <person name="Stenoien H.K."/>
            <person name="Flatberg K.I."/>
            <person name="Bickford C.P."/>
            <person name="Hicks K.A."/>
        </authorList>
    </citation>
    <scope>NUCLEOTIDE SEQUENCE [LARGE SCALE GENOMIC DNA]</scope>
</reference>
<evidence type="ECO:0000313" key="1">
    <source>
        <dbReference type="EMBL" id="KAH9557255.1"/>
    </source>
</evidence>
<organism evidence="1 2">
    <name type="scientific">Sphagnum magellanicum</name>
    <dbReference type="NCBI Taxonomy" id="128215"/>
    <lineage>
        <taxon>Eukaryota</taxon>
        <taxon>Viridiplantae</taxon>
        <taxon>Streptophyta</taxon>
        <taxon>Embryophyta</taxon>
        <taxon>Bryophyta</taxon>
        <taxon>Sphagnophytina</taxon>
        <taxon>Sphagnopsida</taxon>
        <taxon>Sphagnales</taxon>
        <taxon>Sphagnaceae</taxon>
        <taxon>Sphagnum</taxon>
    </lineage>
</organism>
<accession>A0ACB8HM23</accession>